<dbReference type="SMART" id="SM00554">
    <property type="entry name" value="FAS1"/>
    <property type="match status" value="1"/>
</dbReference>
<dbReference type="PANTHER" id="PTHR10900">
    <property type="entry name" value="PERIOSTIN-RELATED"/>
    <property type="match status" value="1"/>
</dbReference>
<dbReference type="InterPro" id="IPR000782">
    <property type="entry name" value="FAS1_domain"/>
</dbReference>
<dbReference type="InterPro" id="IPR036378">
    <property type="entry name" value="FAS1_dom_sf"/>
</dbReference>
<evidence type="ECO:0000313" key="5">
    <source>
        <dbReference type="Proteomes" id="UP000298284"/>
    </source>
</evidence>
<dbReference type="PANTHER" id="PTHR10900:SF77">
    <property type="entry name" value="FI19380P1"/>
    <property type="match status" value="1"/>
</dbReference>
<feature type="region of interest" description="Disordered" evidence="1">
    <location>
        <begin position="56"/>
        <end position="76"/>
    </location>
</feature>
<dbReference type="OrthoDB" id="1119934at2"/>
<feature type="domain" description="FAS1" evidence="3">
    <location>
        <begin position="103"/>
        <end position="240"/>
    </location>
</feature>
<accession>A0A4Z0MTJ3</accession>
<evidence type="ECO:0000256" key="2">
    <source>
        <dbReference type="SAM" id="SignalP"/>
    </source>
</evidence>
<dbReference type="AlphaFoldDB" id="A0A4Z0MTJ3"/>
<evidence type="ECO:0000259" key="3">
    <source>
        <dbReference type="PROSITE" id="PS50213"/>
    </source>
</evidence>
<sequence>MKKHLLSTLALAAILTAGTATSALAQTKSKSDSDKTKVKEDGATVKTKVADDGKVKVKGKSDDGAKLKATTKPREGADMKNMKMSSASASNGVMVGGAMMTPDKDIVDNAVNSTEHTTLVGAVKAAGLVETLKGAGPFTVFAPTNAAFSKLPAGTAEALMMPENKQKLTTILTYHVVPGRLLASDLKDGQTLTTVEGETLMVHRSGDTVMLHDAKGGMANVTIPNVVSKNGVTHVIDTVLMPTK</sequence>
<dbReference type="GO" id="GO:0005615">
    <property type="term" value="C:extracellular space"/>
    <property type="evidence" value="ECO:0007669"/>
    <property type="project" value="TreeGrafter"/>
</dbReference>
<feature type="chain" id="PRO_5021460413" evidence="2">
    <location>
        <begin position="26"/>
        <end position="244"/>
    </location>
</feature>
<dbReference type="SUPFAM" id="SSF82153">
    <property type="entry name" value="FAS1 domain"/>
    <property type="match status" value="1"/>
</dbReference>
<dbReference type="Proteomes" id="UP000298284">
    <property type="component" value="Unassembled WGS sequence"/>
</dbReference>
<dbReference type="Pfam" id="PF02469">
    <property type="entry name" value="Fasciclin"/>
    <property type="match status" value="1"/>
</dbReference>
<dbReference type="FunFam" id="2.30.180.10:FF:000019">
    <property type="entry name" value="Cell surface lipoprotein"/>
    <property type="match status" value="1"/>
</dbReference>
<proteinExistence type="predicted"/>
<keyword evidence="5" id="KW-1185">Reference proteome</keyword>
<dbReference type="InterPro" id="IPR050904">
    <property type="entry name" value="Adhesion/Biosynth-related"/>
</dbReference>
<evidence type="ECO:0000256" key="1">
    <source>
        <dbReference type="SAM" id="MobiDB-lite"/>
    </source>
</evidence>
<dbReference type="PROSITE" id="PS50213">
    <property type="entry name" value="FAS1"/>
    <property type="match status" value="1"/>
</dbReference>
<evidence type="ECO:0000313" key="4">
    <source>
        <dbReference type="EMBL" id="TGD82606.1"/>
    </source>
</evidence>
<protein>
    <submittedName>
        <fullName evidence="4">Fasciclin domain-containing protein</fullName>
    </submittedName>
</protein>
<feature type="signal peptide" evidence="2">
    <location>
        <begin position="1"/>
        <end position="25"/>
    </location>
</feature>
<name>A0A4Z0MTJ3_9BACT</name>
<dbReference type="Gene3D" id="2.30.180.10">
    <property type="entry name" value="FAS1 domain"/>
    <property type="match status" value="1"/>
</dbReference>
<organism evidence="4 5">
    <name type="scientific">Hymenobacter wooponensis</name>
    <dbReference type="NCBI Taxonomy" id="1525360"/>
    <lineage>
        <taxon>Bacteria</taxon>
        <taxon>Pseudomonadati</taxon>
        <taxon>Bacteroidota</taxon>
        <taxon>Cytophagia</taxon>
        <taxon>Cytophagales</taxon>
        <taxon>Hymenobacteraceae</taxon>
        <taxon>Hymenobacter</taxon>
    </lineage>
</organism>
<keyword evidence="2" id="KW-0732">Signal</keyword>
<comment type="caution">
    <text evidence="4">The sequence shown here is derived from an EMBL/GenBank/DDBJ whole genome shotgun (WGS) entry which is preliminary data.</text>
</comment>
<dbReference type="EMBL" id="SRKZ01000001">
    <property type="protein sequence ID" value="TGD82606.1"/>
    <property type="molecule type" value="Genomic_DNA"/>
</dbReference>
<reference evidence="4 5" key="1">
    <citation type="submission" date="2019-04" db="EMBL/GenBank/DDBJ databases">
        <authorList>
            <person name="Feng G."/>
            <person name="Zhang J."/>
            <person name="Zhu H."/>
        </authorList>
    </citation>
    <scope>NUCLEOTIDE SEQUENCE [LARGE SCALE GENOMIC DNA]</scope>
    <source>
        <strain evidence="4 5">JCM 19491</strain>
    </source>
</reference>
<gene>
    <name evidence="4" type="ORF">EU557_02140</name>
</gene>